<keyword evidence="4 12" id="KW-0032">Aminotransferase</keyword>
<keyword evidence="8 12" id="KW-0664">Pyridoxine biosynthesis</keyword>
<comment type="catalytic activity">
    <reaction evidence="10 12">
        <text>4-(phosphooxy)-L-threonine + 2-oxoglutarate = (R)-3-hydroxy-2-oxo-4-phosphooxybutanoate + L-glutamate</text>
        <dbReference type="Rhea" id="RHEA:16573"/>
        <dbReference type="ChEBI" id="CHEBI:16810"/>
        <dbReference type="ChEBI" id="CHEBI:29985"/>
        <dbReference type="ChEBI" id="CHEBI:58452"/>
        <dbReference type="ChEBI" id="CHEBI:58538"/>
        <dbReference type="EC" id="2.6.1.52"/>
    </reaction>
</comment>
<dbReference type="NCBIfam" id="TIGR01364">
    <property type="entry name" value="serC_1"/>
    <property type="match status" value="1"/>
</dbReference>
<evidence type="ECO:0000256" key="6">
    <source>
        <dbReference type="ARBA" id="ARBA00022679"/>
    </source>
</evidence>
<dbReference type="GO" id="GO:0030170">
    <property type="term" value="F:pyridoxal phosphate binding"/>
    <property type="evidence" value="ECO:0007669"/>
    <property type="project" value="UniProtKB-UniRule"/>
</dbReference>
<evidence type="ECO:0000256" key="2">
    <source>
        <dbReference type="ARBA" id="ARBA00005099"/>
    </source>
</evidence>
<comment type="caution">
    <text evidence="12">Lacks conserved residue(s) required for the propagation of feature annotation.</text>
</comment>
<gene>
    <name evidence="12" type="primary">serC</name>
    <name evidence="14" type="ORF">TQ33_1431</name>
</gene>
<feature type="binding site" evidence="12">
    <location>
        <position position="46"/>
    </location>
    <ligand>
        <name>L-glutamate</name>
        <dbReference type="ChEBI" id="CHEBI:29985"/>
    </ligand>
</feature>
<comment type="similarity">
    <text evidence="3 12">Belongs to the class-V pyridoxal-phosphate-dependent aminotransferase family. SerC subfamily.</text>
</comment>
<comment type="cofactor">
    <cofactor evidence="12">
        <name>pyridoxal 5'-phosphate</name>
        <dbReference type="ChEBI" id="CHEBI:597326"/>
    </cofactor>
    <text evidence="12">Binds 1 pyridoxal phosphate per subunit.</text>
</comment>
<dbReference type="Proteomes" id="UP000034071">
    <property type="component" value="Chromosome"/>
</dbReference>
<dbReference type="Gene3D" id="3.40.640.10">
    <property type="entry name" value="Type I PLP-dependent aspartate aminotransferase-like (Major domain)"/>
    <property type="match status" value="1"/>
</dbReference>
<dbReference type="FunFam" id="3.90.1150.10:FF:000006">
    <property type="entry name" value="Phosphoserine aminotransferase"/>
    <property type="match status" value="1"/>
</dbReference>
<dbReference type="HAMAP" id="MF_00160">
    <property type="entry name" value="SerC_aminotrans_5"/>
    <property type="match status" value="1"/>
</dbReference>
<keyword evidence="7 12" id="KW-0663">Pyridoxal phosphate</keyword>
<dbReference type="UniPathway" id="UPA00135">
    <property type="reaction ID" value="UER00197"/>
</dbReference>
<dbReference type="UniPathway" id="UPA00244">
    <property type="reaction ID" value="UER00311"/>
</dbReference>
<name>A0A0F6TQX5_9GAMM</name>
<comment type="subunit">
    <text evidence="12">Homodimer.</text>
</comment>
<dbReference type="InterPro" id="IPR022278">
    <property type="entry name" value="Pser_aminoTfrase"/>
</dbReference>
<evidence type="ECO:0000256" key="11">
    <source>
        <dbReference type="ARBA" id="ARBA00049007"/>
    </source>
</evidence>
<dbReference type="PANTHER" id="PTHR43247">
    <property type="entry name" value="PHOSPHOSERINE AMINOTRANSFERASE"/>
    <property type="match status" value="1"/>
</dbReference>
<dbReference type="EMBL" id="CP010975">
    <property type="protein sequence ID" value="AKE52380.1"/>
    <property type="molecule type" value="Genomic_DNA"/>
</dbReference>
<evidence type="ECO:0000256" key="12">
    <source>
        <dbReference type="HAMAP-Rule" id="MF_00160"/>
    </source>
</evidence>
<dbReference type="GO" id="GO:0005737">
    <property type="term" value="C:cytoplasm"/>
    <property type="evidence" value="ECO:0007669"/>
    <property type="project" value="UniProtKB-SubCell"/>
</dbReference>
<evidence type="ECO:0000256" key="3">
    <source>
        <dbReference type="ARBA" id="ARBA00006904"/>
    </source>
</evidence>
<dbReference type="InterPro" id="IPR015421">
    <property type="entry name" value="PyrdxlP-dep_Trfase_major"/>
</dbReference>
<dbReference type="FunFam" id="3.40.640.10:FF:000010">
    <property type="entry name" value="Phosphoserine aminotransferase"/>
    <property type="match status" value="1"/>
</dbReference>
<comment type="function">
    <text evidence="12">Catalyzes the reversible conversion of 3-phosphohydroxypyruvate to phosphoserine and of 3-hydroxy-2-oxo-4-phosphonooxybutanoate to phosphohydroxythreonine.</text>
</comment>
<dbReference type="InterPro" id="IPR015422">
    <property type="entry name" value="PyrdxlP-dep_Trfase_small"/>
</dbReference>
<accession>A0A0F6TQX5</accession>
<dbReference type="EC" id="2.6.1.52" evidence="12"/>
<comment type="pathway">
    <text evidence="2 12">Amino-acid biosynthesis; L-serine biosynthesis; L-serine from 3-phospho-D-glycerate: step 2/3.</text>
</comment>
<keyword evidence="6 12" id="KW-0808">Transferase</keyword>
<keyword evidence="5 12" id="KW-0028">Amino-acid biosynthesis</keyword>
<dbReference type="KEGG" id="kge:TQ33_1431"/>
<feature type="binding site" evidence="12">
    <location>
        <position position="106"/>
    </location>
    <ligand>
        <name>pyridoxal 5'-phosphate</name>
        <dbReference type="ChEBI" id="CHEBI:597326"/>
    </ligand>
</feature>
<feature type="binding site" evidence="12">
    <location>
        <position position="158"/>
    </location>
    <ligand>
        <name>pyridoxal 5'-phosphate</name>
        <dbReference type="ChEBI" id="CHEBI:597326"/>
    </ligand>
</feature>
<evidence type="ECO:0000313" key="15">
    <source>
        <dbReference type="Proteomes" id="UP000034071"/>
    </source>
</evidence>
<keyword evidence="9 12" id="KW-0718">Serine biosynthesis</keyword>
<feature type="binding site" evidence="12">
    <location>
        <position position="201"/>
    </location>
    <ligand>
        <name>pyridoxal 5'-phosphate</name>
        <dbReference type="ChEBI" id="CHEBI:597326"/>
    </ligand>
</feature>
<feature type="modified residue" description="N6-(pyridoxal phosphate)lysine" evidence="12">
    <location>
        <position position="202"/>
    </location>
</feature>
<dbReference type="InterPro" id="IPR000192">
    <property type="entry name" value="Aminotrans_V_dom"/>
</dbReference>
<dbReference type="PANTHER" id="PTHR43247:SF1">
    <property type="entry name" value="PHOSPHOSERINE AMINOTRANSFERASE"/>
    <property type="match status" value="1"/>
</dbReference>
<dbReference type="NCBIfam" id="NF003764">
    <property type="entry name" value="PRK05355.1"/>
    <property type="match status" value="1"/>
</dbReference>
<evidence type="ECO:0000256" key="1">
    <source>
        <dbReference type="ARBA" id="ARBA00004915"/>
    </source>
</evidence>
<dbReference type="PIRSF" id="PIRSF000525">
    <property type="entry name" value="SerC"/>
    <property type="match status" value="1"/>
</dbReference>
<evidence type="ECO:0000256" key="8">
    <source>
        <dbReference type="ARBA" id="ARBA00023096"/>
    </source>
</evidence>
<evidence type="ECO:0000313" key="14">
    <source>
        <dbReference type="EMBL" id="AKE52380.1"/>
    </source>
</evidence>
<keyword evidence="12" id="KW-0963">Cytoplasm</keyword>
<evidence type="ECO:0000256" key="9">
    <source>
        <dbReference type="ARBA" id="ARBA00023299"/>
    </source>
</evidence>
<feature type="binding site" evidence="12">
    <location>
        <begin position="244"/>
        <end position="245"/>
    </location>
    <ligand>
        <name>pyridoxal 5'-phosphate</name>
        <dbReference type="ChEBI" id="CHEBI:597326"/>
    </ligand>
</feature>
<dbReference type="STRING" id="914150.TQ33_1431"/>
<keyword evidence="15" id="KW-1185">Reference proteome</keyword>
<dbReference type="SUPFAM" id="SSF53383">
    <property type="entry name" value="PLP-dependent transferases"/>
    <property type="match status" value="1"/>
</dbReference>
<comment type="pathway">
    <text evidence="1 12">Cofactor biosynthesis; pyridoxine 5'-phosphate biosynthesis; pyridoxine 5'-phosphate from D-erythrose 4-phosphate: step 3/5.</text>
</comment>
<evidence type="ECO:0000256" key="10">
    <source>
        <dbReference type="ARBA" id="ARBA00047630"/>
    </source>
</evidence>
<organism evidence="14 15">
    <name type="scientific">Kangiella geojedonensis</name>
    <dbReference type="NCBI Taxonomy" id="914150"/>
    <lineage>
        <taxon>Bacteria</taxon>
        <taxon>Pseudomonadati</taxon>
        <taxon>Pseudomonadota</taxon>
        <taxon>Gammaproteobacteria</taxon>
        <taxon>Kangiellales</taxon>
        <taxon>Kangiellaceae</taxon>
        <taxon>Kangiella</taxon>
    </lineage>
</organism>
<evidence type="ECO:0000256" key="5">
    <source>
        <dbReference type="ARBA" id="ARBA00022605"/>
    </source>
</evidence>
<dbReference type="Gene3D" id="3.90.1150.10">
    <property type="entry name" value="Aspartate Aminotransferase, domain 1"/>
    <property type="match status" value="1"/>
</dbReference>
<dbReference type="AlphaFoldDB" id="A0A0F6TQX5"/>
<sequence length="367" mass="41921">MGLDMTRAFNFSAGPAAIPTEVLERAQKELLNWNGYGCSVMELGHRTPDFQTILDKTEDDLRKLLNIPKNYKVLFMHGSASHQFAMVPMNFLAPGETANYLEMDHWSKMCIKEASRFGDMHIQQGIRTNSDGLLELVPENEWSLDEKGKYLHFTSNETIVGVQFQDDPQSFSGKLVSDMCSDILSRPIDIEKYALIYAGAQKNIGPSGMTVVIVREDLFESFQTERVPSLFQYPHVSSKGSMPNTPPSFGIYFAGLVFEWLLEQGGIEEMYQRNLKKAHMLYDYVDQSNFYHSPVAKGSRSFMNVAIQMKDRKHEERFLHEARENHLIALKGHKTFGGLRASIYNAMSIEGVETLIRFMDQFEQRLK</sequence>
<feature type="binding site" evidence="12">
    <location>
        <position position="178"/>
    </location>
    <ligand>
        <name>pyridoxal 5'-phosphate</name>
        <dbReference type="ChEBI" id="CHEBI:597326"/>
    </ligand>
</feature>
<dbReference type="GO" id="GO:0004648">
    <property type="term" value="F:O-phospho-L-serine:2-oxoglutarate aminotransferase activity"/>
    <property type="evidence" value="ECO:0007669"/>
    <property type="project" value="UniProtKB-UniRule"/>
</dbReference>
<dbReference type="InterPro" id="IPR015424">
    <property type="entry name" value="PyrdxlP-dep_Trfase"/>
</dbReference>
<dbReference type="GO" id="GO:0008615">
    <property type="term" value="P:pyridoxine biosynthetic process"/>
    <property type="evidence" value="ECO:0007669"/>
    <property type="project" value="UniProtKB-UniRule"/>
</dbReference>
<evidence type="ECO:0000256" key="4">
    <source>
        <dbReference type="ARBA" id="ARBA00022576"/>
    </source>
</evidence>
<evidence type="ECO:0000259" key="13">
    <source>
        <dbReference type="Pfam" id="PF00266"/>
    </source>
</evidence>
<dbReference type="PATRIC" id="fig|914150.5.peg.1448"/>
<dbReference type="GO" id="GO:0006564">
    <property type="term" value="P:L-serine biosynthetic process"/>
    <property type="evidence" value="ECO:0007669"/>
    <property type="project" value="UniProtKB-UniRule"/>
</dbReference>
<comment type="subcellular location">
    <subcellularLocation>
        <location evidence="12">Cytoplasm</location>
    </subcellularLocation>
</comment>
<dbReference type="HOGENOM" id="CLU_034866_0_2_6"/>
<comment type="catalytic activity">
    <reaction evidence="11 12">
        <text>O-phospho-L-serine + 2-oxoglutarate = 3-phosphooxypyruvate + L-glutamate</text>
        <dbReference type="Rhea" id="RHEA:14329"/>
        <dbReference type="ChEBI" id="CHEBI:16810"/>
        <dbReference type="ChEBI" id="CHEBI:18110"/>
        <dbReference type="ChEBI" id="CHEBI:29985"/>
        <dbReference type="ChEBI" id="CHEBI:57524"/>
        <dbReference type="EC" id="2.6.1.52"/>
    </reaction>
</comment>
<dbReference type="Pfam" id="PF00266">
    <property type="entry name" value="Aminotran_5"/>
    <property type="match status" value="1"/>
</dbReference>
<evidence type="ECO:0000256" key="7">
    <source>
        <dbReference type="ARBA" id="ARBA00022898"/>
    </source>
</evidence>
<proteinExistence type="inferred from homology"/>
<feature type="domain" description="Aminotransferase class V" evidence="13">
    <location>
        <begin position="9"/>
        <end position="355"/>
    </location>
</feature>
<feature type="binding site" evidence="12">
    <location>
        <begin position="80"/>
        <end position="81"/>
    </location>
    <ligand>
        <name>pyridoxal 5'-phosphate</name>
        <dbReference type="ChEBI" id="CHEBI:597326"/>
    </ligand>
</feature>
<protein>
    <recommendedName>
        <fullName evidence="12">Phosphoserine aminotransferase</fullName>
        <ecNumber evidence="12">2.6.1.52</ecNumber>
    </recommendedName>
    <alternativeName>
        <fullName evidence="12">Phosphohydroxythreonine aminotransferase</fullName>
        <shortName evidence="12">PSAT</shortName>
    </alternativeName>
</protein>
<reference evidence="14 15" key="1">
    <citation type="submission" date="2015-02" db="EMBL/GenBank/DDBJ databases">
        <title>Complete genome sequence of Kangiella geojedonensis strain YCS-5T.</title>
        <authorList>
            <person name="Kim K.M."/>
        </authorList>
    </citation>
    <scope>NUCLEOTIDE SEQUENCE [LARGE SCALE GENOMIC DNA]</scope>
    <source>
        <strain evidence="14 15">YCS-5</strain>
    </source>
</reference>